<accession>A0A9P8GQL6</accession>
<comment type="caution">
    <text evidence="1">The sequence shown here is derived from an EMBL/GenBank/DDBJ whole genome shotgun (WGS) entry which is preliminary data.</text>
</comment>
<dbReference type="EMBL" id="JAHFYH010000007">
    <property type="protein sequence ID" value="KAH0229719.1"/>
    <property type="molecule type" value="Genomic_DNA"/>
</dbReference>
<dbReference type="AlphaFoldDB" id="A0A9P8GQL6"/>
<dbReference type="Proteomes" id="UP000767238">
    <property type="component" value="Unassembled WGS sequence"/>
</dbReference>
<reference evidence="1" key="1">
    <citation type="journal article" date="2021" name="J Fungi (Basel)">
        <title>Virulence traits and population genomics of the black yeast Aureobasidium melanogenum.</title>
        <authorList>
            <person name="Cernosa A."/>
            <person name="Sun X."/>
            <person name="Gostincar C."/>
            <person name="Fang C."/>
            <person name="Gunde-Cimerman N."/>
            <person name="Song Z."/>
        </authorList>
    </citation>
    <scope>NUCLEOTIDE SEQUENCE</scope>
    <source>
        <strain evidence="1">EXF-8016</strain>
    </source>
</reference>
<proteinExistence type="predicted"/>
<feature type="non-terminal residue" evidence="1">
    <location>
        <position position="88"/>
    </location>
</feature>
<organism evidence="1 2">
    <name type="scientific">Aureobasidium melanogenum</name>
    <name type="common">Aureobasidium pullulans var. melanogenum</name>
    <dbReference type="NCBI Taxonomy" id="46634"/>
    <lineage>
        <taxon>Eukaryota</taxon>
        <taxon>Fungi</taxon>
        <taxon>Dikarya</taxon>
        <taxon>Ascomycota</taxon>
        <taxon>Pezizomycotina</taxon>
        <taxon>Dothideomycetes</taxon>
        <taxon>Dothideomycetidae</taxon>
        <taxon>Dothideales</taxon>
        <taxon>Saccotheciaceae</taxon>
        <taxon>Aureobasidium</taxon>
    </lineage>
</organism>
<protein>
    <submittedName>
        <fullName evidence="1">Uncharacterized protein</fullName>
    </submittedName>
</protein>
<evidence type="ECO:0000313" key="1">
    <source>
        <dbReference type="EMBL" id="KAH0229719.1"/>
    </source>
</evidence>
<evidence type="ECO:0000313" key="2">
    <source>
        <dbReference type="Proteomes" id="UP000767238"/>
    </source>
</evidence>
<sequence length="88" mass="9079">MLLIATATQVVSLGTVSLVVVATVLELVSTAEVVGVPKANVPLLLVVQLIGDPDTMDVNKDDEVLVLKADAEVGNGMLDDVVLIVVAE</sequence>
<name>A0A9P8GQL6_AURME</name>
<reference evidence="1" key="2">
    <citation type="submission" date="2021-08" db="EMBL/GenBank/DDBJ databases">
        <authorList>
            <person name="Gostincar C."/>
            <person name="Sun X."/>
            <person name="Song Z."/>
            <person name="Gunde-Cimerman N."/>
        </authorList>
    </citation>
    <scope>NUCLEOTIDE SEQUENCE</scope>
    <source>
        <strain evidence="1">EXF-8016</strain>
    </source>
</reference>
<gene>
    <name evidence="1" type="ORF">KCV03_g1779</name>
</gene>